<evidence type="ECO:0000313" key="4">
    <source>
        <dbReference type="Proteomes" id="UP001178461"/>
    </source>
</evidence>
<gene>
    <name evidence="3" type="ORF">PODLI_1B029103</name>
</gene>
<dbReference type="AlphaFoldDB" id="A0AA35K4N8"/>
<keyword evidence="4" id="KW-1185">Reference proteome</keyword>
<dbReference type="InterPro" id="IPR019366">
    <property type="entry name" value="Clusterin-associated_protein-1"/>
</dbReference>
<feature type="region of interest" description="Disordered" evidence="2">
    <location>
        <begin position="1"/>
        <end position="27"/>
    </location>
</feature>
<evidence type="ECO:0000256" key="1">
    <source>
        <dbReference type="SAM" id="Coils"/>
    </source>
</evidence>
<feature type="coiled-coil region" evidence="1">
    <location>
        <begin position="34"/>
        <end position="68"/>
    </location>
</feature>
<feature type="compositionally biased region" description="Basic and acidic residues" evidence="2">
    <location>
        <begin position="1"/>
        <end position="22"/>
    </location>
</feature>
<evidence type="ECO:0000256" key="2">
    <source>
        <dbReference type="SAM" id="MobiDB-lite"/>
    </source>
</evidence>
<sequence>MDGGEKGERTEKTRTKARRDSKSPSFEDSVLQLLQEIKTEVRGNQKSIQELKSDFAQLRQDLTQVNSDVSAHESRLAHLETVRIPYLEENQRQSQISIASLQLK</sequence>
<protein>
    <submittedName>
        <fullName evidence="3">Uncharacterized protein</fullName>
    </submittedName>
</protein>
<dbReference type="Proteomes" id="UP001178461">
    <property type="component" value="Chromosome 3"/>
</dbReference>
<reference evidence="3" key="1">
    <citation type="submission" date="2022-12" db="EMBL/GenBank/DDBJ databases">
        <authorList>
            <person name="Alioto T."/>
            <person name="Alioto T."/>
            <person name="Gomez Garrido J."/>
        </authorList>
    </citation>
    <scope>NUCLEOTIDE SEQUENCE</scope>
</reference>
<keyword evidence="1" id="KW-0175">Coiled coil</keyword>
<dbReference type="EMBL" id="OX395128">
    <property type="protein sequence ID" value="CAI5770869.1"/>
    <property type="molecule type" value="Genomic_DNA"/>
</dbReference>
<evidence type="ECO:0000313" key="3">
    <source>
        <dbReference type="EMBL" id="CAI5770869.1"/>
    </source>
</evidence>
<organism evidence="3 4">
    <name type="scientific">Podarcis lilfordi</name>
    <name type="common">Lilford's wall lizard</name>
    <dbReference type="NCBI Taxonomy" id="74358"/>
    <lineage>
        <taxon>Eukaryota</taxon>
        <taxon>Metazoa</taxon>
        <taxon>Chordata</taxon>
        <taxon>Craniata</taxon>
        <taxon>Vertebrata</taxon>
        <taxon>Euteleostomi</taxon>
        <taxon>Lepidosauria</taxon>
        <taxon>Squamata</taxon>
        <taxon>Bifurcata</taxon>
        <taxon>Unidentata</taxon>
        <taxon>Episquamata</taxon>
        <taxon>Laterata</taxon>
        <taxon>Lacertibaenia</taxon>
        <taxon>Lacertidae</taxon>
        <taxon>Podarcis</taxon>
    </lineage>
</organism>
<dbReference type="Pfam" id="PF10234">
    <property type="entry name" value="Cluap1"/>
    <property type="match status" value="1"/>
</dbReference>
<name>A0AA35K4N8_9SAUR</name>
<accession>A0AA35K4N8</accession>
<dbReference type="Gene3D" id="1.20.5.170">
    <property type="match status" value="1"/>
</dbReference>
<proteinExistence type="predicted"/>